<evidence type="ECO:0000313" key="1">
    <source>
        <dbReference type="EMBL" id="EST48312.1"/>
    </source>
</evidence>
<accession>V6LUK9</accession>
<dbReference type="VEuPathDB" id="GiardiaDB:SS50377_23917"/>
<evidence type="ECO:0000313" key="3">
    <source>
        <dbReference type="Proteomes" id="UP000018208"/>
    </source>
</evidence>
<organism evidence="1">
    <name type="scientific">Spironucleus salmonicida</name>
    <dbReference type="NCBI Taxonomy" id="348837"/>
    <lineage>
        <taxon>Eukaryota</taxon>
        <taxon>Metamonada</taxon>
        <taxon>Diplomonadida</taxon>
        <taxon>Hexamitidae</taxon>
        <taxon>Hexamitinae</taxon>
        <taxon>Spironucleus</taxon>
    </lineage>
</organism>
<dbReference type="Proteomes" id="UP000018208">
    <property type="component" value="Unassembled WGS sequence"/>
</dbReference>
<dbReference type="EMBL" id="KI545993">
    <property type="protein sequence ID" value="EST48312.1"/>
    <property type="molecule type" value="Genomic_DNA"/>
</dbReference>
<dbReference type="EMBL" id="AUWU02000004">
    <property type="protein sequence ID" value="KAH0573982.1"/>
    <property type="molecule type" value="Genomic_DNA"/>
</dbReference>
<reference evidence="1 2" key="1">
    <citation type="journal article" date="2014" name="PLoS Genet.">
        <title>The Genome of Spironucleus salmonicida Highlights a Fish Pathogen Adapted to Fluctuating Environments.</title>
        <authorList>
            <person name="Xu F."/>
            <person name="Jerlstrom-Hultqvist J."/>
            <person name="Einarsson E."/>
            <person name="Astvaldsson A."/>
            <person name="Svard S.G."/>
            <person name="Andersson J.O."/>
        </authorList>
    </citation>
    <scope>NUCLEOTIDE SEQUENCE</scope>
    <source>
        <strain evidence="2">ATCC 50377</strain>
    </source>
</reference>
<reference evidence="2" key="2">
    <citation type="submission" date="2020-12" db="EMBL/GenBank/DDBJ databases">
        <title>New Spironucleus salmonicida genome in near-complete chromosomes.</title>
        <authorList>
            <person name="Xu F."/>
            <person name="Kurt Z."/>
            <person name="Jimenez-Gonzalez A."/>
            <person name="Astvaldsson A."/>
            <person name="Andersson J.O."/>
            <person name="Svard S.G."/>
        </authorList>
    </citation>
    <scope>NUCLEOTIDE SEQUENCE</scope>
    <source>
        <strain evidence="2">ATCC 50377</strain>
    </source>
</reference>
<keyword evidence="3" id="KW-1185">Reference proteome</keyword>
<name>V6LUK9_9EUKA</name>
<proteinExistence type="predicted"/>
<gene>
    <name evidence="1" type="ORF">SS50377_11513</name>
    <name evidence="2" type="ORF">SS50377_23917</name>
</gene>
<dbReference type="AlphaFoldDB" id="V6LUK9"/>
<sequence length="345" mass="39948">MTNFEFSDSDDADLAKNPYSTENDRLQQILGFNNSDYYDELEKIRQSCADLKNEYLVENDDLCSQPATKQPLPKCENLLISEFDRDPTAKIYALTRSFALQLSKLHQNLNSEASQKNLMQLIQAVQNFDLERPLFAQSNDSKTSANQVSQPDHALFFEHAAQQYFTKKFKYPIQFPLEIINRGISYQARAYTPQLIFGKEAQNVIETDHFKGIFNKIINSAPEPISQFELNAIYCVLVFLLFNNSELFVQKQNFQNFIKQVTFMVFAESTPKTALIRIQTATGIHYFTGVVGIPYNFSMPLLPICKEYQQRKSGIKEVWWDSQAMVAVLEQVLSMLRNWVWMRLM</sequence>
<protein>
    <submittedName>
        <fullName evidence="1">Uncharacterized protein</fullName>
    </submittedName>
</protein>
<evidence type="ECO:0000313" key="2">
    <source>
        <dbReference type="EMBL" id="KAH0573982.1"/>
    </source>
</evidence>